<keyword evidence="3" id="KW-1185">Reference proteome</keyword>
<dbReference type="InterPro" id="IPR032675">
    <property type="entry name" value="LRR_dom_sf"/>
</dbReference>
<sequence length="296" mass="33676">MDRTFVEEEEEELSDAENERVNVRWAEMLPETLVEVMRRLPSRELLQTVPQVCKAWRKALLDPACWQVVDLNDWCISAGGGEIVERMVKLVVSRSCGGIRELRVTNLDSDASLHYLAQSRLNSLRTLCIPSSKITEDGLCELILTLPSLVHLDISECSAIKCKALEVIGQTCKSLIRLDMWTLHLLRISLGTEDDSEALAIAHNMPKLKHLEIVSGLLTDAGLIAILDKCPDLEYLDVRLCRYVRYEFSMSSKCQKVRQVIGWSAEGSDSNYDEDDDDDAEEWDNDFMEDGFDWYL</sequence>
<dbReference type="InterPro" id="IPR001810">
    <property type="entry name" value="F-box_dom"/>
</dbReference>
<dbReference type="Proteomes" id="UP000244005">
    <property type="component" value="Unassembled WGS sequence"/>
</dbReference>
<reference evidence="3" key="1">
    <citation type="journal article" date="2017" name="Cell">
        <title>Insights into land plant evolution garnered from the Marchantia polymorpha genome.</title>
        <authorList>
            <person name="Bowman J.L."/>
            <person name="Kohchi T."/>
            <person name="Yamato K.T."/>
            <person name="Jenkins J."/>
            <person name="Shu S."/>
            <person name="Ishizaki K."/>
            <person name="Yamaoka S."/>
            <person name="Nishihama R."/>
            <person name="Nakamura Y."/>
            <person name="Berger F."/>
            <person name="Adam C."/>
            <person name="Aki S.S."/>
            <person name="Althoff F."/>
            <person name="Araki T."/>
            <person name="Arteaga-Vazquez M.A."/>
            <person name="Balasubrmanian S."/>
            <person name="Barry K."/>
            <person name="Bauer D."/>
            <person name="Boehm C.R."/>
            <person name="Briginshaw L."/>
            <person name="Caballero-Perez J."/>
            <person name="Catarino B."/>
            <person name="Chen F."/>
            <person name="Chiyoda S."/>
            <person name="Chovatia M."/>
            <person name="Davies K.M."/>
            <person name="Delmans M."/>
            <person name="Demura T."/>
            <person name="Dierschke T."/>
            <person name="Dolan L."/>
            <person name="Dorantes-Acosta A.E."/>
            <person name="Eklund D.M."/>
            <person name="Florent S.N."/>
            <person name="Flores-Sandoval E."/>
            <person name="Fujiyama A."/>
            <person name="Fukuzawa H."/>
            <person name="Galik B."/>
            <person name="Grimanelli D."/>
            <person name="Grimwood J."/>
            <person name="Grossniklaus U."/>
            <person name="Hamada T."/>
            <person name="Haseloff J."/>
            <person name="Hetherington A.J."/>
            <person name="Higo A."/>
            <person name="Hirakawa Y."/>
            <person name="Hundley H.N."/>
            <person name="Ikeda Y."/>
            <person name="Inoue K."/>
            <person name="Inoue S.I."/>
            <person name="Ishida S."/>
            <person name="Jia Q."/>
            <person name="Kakita M."/>
            <person name="Kanazawa T."/>
            <person name="Kawai Y."/>
            <person name="Kawashima T."/>
            <person name="Kennedy M."/>
            <person name="Kinose K."/>
            <person name="Kinoshita T."/>
            <person name="Kohara Y."/>
            <person name="Koide E."/>
            <person name="Komatsu K."/>
            <person name="Kopischke S."/>
            <person name="Kubo M."/>
            <person name="Kyozuka J."/>
            <person name="Lagercrantz U."/>
            <person name="Lin S.S."/>
            <person name="Lindquist E."/>
            <person name="Lipzen A.M."/>
            <person name="Lu C.W."/>
            <person name="De Luna E."/>
            <person name="Martienssen R.A."/>
            <person name="Minamino N."/>
            <person name="Mizutani M."/>
            <person name="Mizutani M."/>
            <person name="Mochizuki N."/>
            <person name="Monte I."/>
            <person name="Mosher R."/>
            <person name="Nagasaki H."/>
            <person name="Nakagami H."/>
            <person name="Naramoto S."/>
            <person name="Nishitani K."/>
            <person name="Ohtani M."/>
            <person name="Okamoto T."/>
            <person name="Okumura M."/>
            <person name="Phillips J."/>
            <person name="Pollak B."/>
            <person name="Reinders A."/>
            <person name="Rovekamp M."/>
            <person name="Sano R."/>
            <person name="Sawa S."/>
            <person name="Schmid M.W."/>
            <person name="Shirakawa M."/>
            <person name="Solano R."/>
            <person name="Spunde A."/>
            <person name="Suetsugu N."/>
            <person name="Sugano S."/>
            <person name="Sugiyama A."/>
            <person name="Sun R."/>
            <person name="Suzuki Y."/>
            <person name="Takenaka M."/>
            <person name="Takezawa D."/>
            <person name="Tomogane H."/>
            <person name="Tsuzuki M."/>
            <person name="Ueda T."/>
            <person name="Umeda M."/>
            <person name="Ward J.M."/>
            <person name="Watanabe Y."/>
            <person name="Yazaki K."/>
            <person name="Yokoyama R."/>
            <person name="Yoshitake Y."/>
            <person name="Yotsui I."/>
            <person name="Zachgo S."/>
            <person name="Schmutz J."/>
        </authorList>
    </citation>
    <scope>NUCLEOTIDE SEQUENCE [LARGE SCALE GENOMIC DNA]</scope>
    <source>
        <strain evidence="3">Tak-1</strain>
    </source>
</reference>
<name>A0A2R6WU57_MARPO</name>
<dbReference type="OrthoDB" id="550575at2759"/>
<accession>A0A2R6WU57</accession>
<feature type="domain" description="F-box" evidence="1">
    <location>
        <begin position="30"/>
        <end position="70"/>
    </location>
</feature>
<dbReference type="GO" id="GO:1905761">
    <property type="term" value="F:SCF ubiquitin ligase complex binding"/>
    <property type="evidence" value="ECO:0000318"/>
    <property type="project" value="GO_Central"/>
</dbReference>
<dbReference type="InterPro" id="IPR036047">
    <property type="entry name" value="F-box-like_dom_sf"/>
</dbReference>
<dbReference type="PANTHER" id="PTHR38926">
    <property type="entry name" value="F-BOX DOMAIN CONTAINING PROTEIN, EXPRESSED"/>
    <property type="match status" value="1"/>
</dbReference>
<dbReference type="EMBL" id="KZ772730">
    <property type="protein sequence ID" value="PTQ37354.1"/>
    <property type="molecule type" value="Genomic_DNA"/>
</dbReference>
<dbReference type="Gene3D" id="3.80.10.10">
    <property type="entry name" value="Ribonuclease Inhibitor"/>
    <property type="match status" value="1"/>
</dbReference>
<evidence type="ECO:0000259" key="1">
    <source>
        <dbReference type="Pfam" id="PF12937"/>
    </source>
</evidence>
<evidence type="ECO:0000313" key="2">
    <source>
        <dbReference type="EMBL" id="PTQ37354.1"/>
    </source>
</evidence>
<dbReference type="Gene3D" id="1.20.1280.50">
    <property type="match status" value="1"/>
</dbReference>
<proteinExistence type="predicted"/>
<dbReference type="InterPro" id="IPR006553">
    <property type="entry name" value="Leu-rich_rpt_Cys-con_subtyp"/>
</dbReference>
<dbReference type="SUPFAM" id="SSF81383">
    <property type="entry name" value="F-box domain"/>
    <property type="match status" value="1"/>
</dbReference>
<dbReference type="OMA" id="ILSRCHQ"/>
<protein>
    <recommendedName>
        <fullName evidence="1">F-box domain-containing protein</fullName>
    </recommendedName>
</protein>
<dbReference type="SUPFAM" id="SSF52047">
    <property type="entry name" value="RNI-like"/>
    <property type="match status" value="1"/>
</dbReference>
<dbReference type="AlphaFoldDB" id="A0A2R6WU57"/>
<dbReference type="Gramene" id="Mp5g21380.1">
    <property type="protein sequence ID" value="Mp5g21380.1.cds"/>
    <property type="gene ID" value="Mp5g21380"/>
</dbReference>
<dbReference type="Pfam" id="PF12937">
    <property type="entry name" value="F-box-like"/>
    <property type="match status" value="1"/>
</dbReference>
<gene>
    <name evidence="2" type="ORF">MARPO_0058s0118</name>
</gene>
<evidence type="ECO:0000313" key="3">
    <source>
        <dbReference type="Proteomes" id="UP000244005"/>
    </source>
</evidence>
<organism evidence="2 3">
    <name type="scientific">Marchantia polymorpha</name>
    <name type="common">Common liverwort</name>
    <name type="synonym">Marchantia aquatica</name>
    <dbReference type="NCBI Taxonomy" id="3197"/>
    <lineage>
        <taxon>Eukaryota</taxon>
        <taxon>Viridiplantae</taxon>
        <taxon>Streptophyta</taxon>
        <taxon>Embryophyta</taxon>
        <taxon>Marchantiophyta</taxon>
        <taxon>Marchantiopsida</taxon>
        <taxon>Marchantiidae</taxon>
        <taxon>Marchantiales</taxon>
        <taxon>Marchantiaceae</taxon>
        <taxon>Marchantia</taxon>
    </lineage>
</organism>
<dbReference type="SMART" id="SM00367">
    <property type="entry name" value="LRR_CC"/>
    <property type="match status" value="3"/>
</dbReference>
<dbReference type="PANTHER" id="PTHR38926:SF5">
    <property type="entry name" value="F-BOX AND LEUCINE-RICH REPEAT PROTEIN 6"/>
    <property type="match status" value="1"/>
</dbReference>